<dbReference type="Proteomes" id="UP001141950">
    <property type="component" value="Unassembled WGS sequence"/>
</dbReference>
<dbReference type="PANTHER" id="PTHR33797:SF2">
    <property type="entry name" value="ORGANIC HYDROPEROXIDE RESISTANCE PROTEIN-LIKE"/>
    <property type="match status" value="1"/>
</dbReference>
<dbReference type="InterPro" id="IPR036102">
    <property type="entry name" value="OsmC/Ohrsf"/>
</dbReference>
<proteinExistence type="inferred from homology"/>
<dbReference type="EMBL" id="JANIPJ010000002">
    <property type="protein sequence ID" value="MCR2802766.1"/>
    <property type="molecule type" value="Genomic_DNA"/>
</dbReference>
<organism evidence="2 3">
    <name type="scientific">Paenibacillus soyae</name>
    <dbReference type="NCBI Taxonomy" id="2969249"/>
    <lineage>
        <taxon>Bacteria</taxon>
        <taxon>Bacillati</taxon>
        <taxon>Bacillota</taxon>
        <taxon>Bacilli</taxon>
        <taxon>Bacillales</taxon>
        <taxon>Paenibacillaceae</taxon>
        <taxon>Paenibacillus</taxon>
    </lineage>
</organism>
<dbReference type="GO" id="GO:0006979">
    <property type="term" value="P:response to oxidative stress"/>
    <property type="evidence" value="ECO:0007669"/>
    <property type="project" value="InterPro"/>
</dbReference>
<dbReference type="InterPro" id="IPR003718">
    <property type="entry name" value="OsmC/Ohr_fam"/>
</dbReference>
<accession>A0A9X2MLC4</accession>
<dbReference type="PANTHER" id="PTHR33797">
    <property type="entry name" value="ORGANIC HYDROPEROXIDE RESISTANCE PROTEIN-LIKE"/>
    <property type="match status" value="1"/>
</dbReference>
<dbReference type="NCBIfam" id="TIGR03561">
    <property type="entry name" value="organ_hyd_perox"/>
    <property type="match status" value="1"/>
</dbReference>
<dbReference type="InterPro" id="IPR019953">
    <property type="entry name" value="OHR"/>
</dbReference>
<comment type="caution">
    <text evidence="2">The sequence shown here is derived from an EMBL/GenBank/DDBJ whole genome shotgun (WGS) entry which is preliminary data.</text>
</comment>
<sequence length="147" mass="15082">MSVLYTASVTVTGGREGQVASNDGAIHLKLSMPESLGGKGGSGTNPEQLFAAGYASCFDSALQLVIQRQKVSDVKGTEVTAHVSLLKDESDSGYKLGVKLNVKVAGVDQATASKLVEAAHQVCPYSKATRGNIEVETVSAVEAAAGV</sequence>
<gene>
    <name evidence="2" type="ORF">NQZ67_02625</name>
</gene>
<reference evidence="2" key="1">
    <citation type="submission" date="2022-08" db="EMBL/GenBank/DDBJ databases">
        <title>The genomic sequence of strain Paenibacillus sp. SCIV0701.</title>
        <authorList>
            <person name="Zhao H."/>
        </authorList>
    </citation>
    <scope>NUCLEOTIDE SEQUENCE</scope>
    <source>
        <strain evidence="2">SCIV0701</strain>
    </source>
</reference>
<evidence type="ECO:0000313" key="3">
    <source>
        <dbReference type="Proteomes" id="UP001141950"/>
    </source>
</evidence>
<dbReference type="InterPro" id="IPR015946">
    <property type="entry name" value="KH_dom-like_a/b"/>
</dbReference>
<dbReference type="Gene3D" id="3.30.300.20">
    <property type="match status" value="1"/>
</dbReference>
<protein>
    <submittedName>
        <fullName evidence="2">Organic hydroperoxide resistance protein</fullName>
    </submittedName>
</protein>
<keyword evidence="3" id="KW-1185">Reference proteome</keyword>
<dbReference type="SUPFAM" id="SSF82784">
    <property type="entry name" value="OsmC-like"/>
    <property type="match status" value="1"/>
</dbReference>
<evidence type="ECO:0000313" key="2">
    <source>
        <dbReference type="EMBL" id="MCR2802766.1"/>
    </source>
</evidence>
<name>A0A9X2MLC4_9BACL</name>
<dbReference type="Pfam" id="PF02566">
    <property type="entry name" value="OsmC"/>
    <property type="match status" value="1"/>
</dbReference>
<comment type="similarity">
    <text evidence="1">Belongs to the OsmC/Ohr family.</text>
</comment>
<dbReference type="RefSeq" id="WP_257442487.1">
    <property type="nucleotide sequence ID" value="NZ_JANIPJ010000002.1"/>
</dbReference>
<dbReference type="AlphaFoldDB" id="A0A9X2MLC4"/>
<dbReference type="Gene3D" id="2.20.25.10">
    <property type="match status" value="1"/>
</dbReference>
<evidence type="ECO:0000256" key="1">
    <source>
        <dbReference type="ARBA" id="ARBA00007378"/>
    </source>
</evidence>